<dbReference type="Proteomes" id="UP001458880">
    <property type="component" value="Unassembled WGS sequence"/>
</dbReference>
<evidence type="ECO:0000313" key="2">
    <source>
        <dbReference type="Proteomes" id="UP001458880"/>
    </source>
</evidence>
<sequence length="68" mass="7766">AELEEIEELVEYVEGELSNEDLIELETERLPEEEPVEEGVEEIQRKFTGLADVFSNVNAALLKVEDMD</sequence>
<dbReference type="AlphaFoldDB" id="A0AAW1ICF8"/>
<evidence type="ECO:0000313" key="1">
    <source>
        <dbReference type="EMBL" id="KAK9686812.1"/>
    </source>
</evidence>
<proteinExistence type="predicted"/>
<reference evidence="1 2" key="1">
    <citation type="journal article" date="2024" name="BMC Genomics">
        <title>De novo assembly and annotation of Popillia japonica's genome with initial clues to its potential as an invasive pest.</title>
        <authorList>
            <person name="Cucini C."/>
            <person name="Boschi S."/>
            <person name="Funari R."/>
            <person name="Cardaioli E."/>
            <person name="Iannotti N."/>
            <person name="Marturano G."/>
            <person name="Paoli F."/>
            <person name="Bruttini M."/>
            <person name="Carapelli A."/>
            <person name="Frati F."/>
            <person name="Nardi F."/>
        </authorList>
    </citation>
    <scope>NUCLEOTIDE SEQUENCE [LARGE SCALE GENOMIC DNA]</scope>
    <source>
        <strain evidence="1">DMR45628</strain>
    </source>
</reference>
<protein>
    <submittedName>
        <fullName evidence="1">Uncharacterized protein</fullName>
    </submittedName>
</protein>
<gene>
    <name evidence="1" type="ORF">QE152_g36903</name>
</gene>
<dbReference type="EMBL" id="JASPKY010000683">
    <property type="protein sequence ID" value="KAK9686812.1"/>
    <property type="molecule type" value="Genomic_DNA"/>
</dbReference>
<accession>A0AAW1ICF8</accession>
<name>A0AAW1ICF8_POPJA</name>
<comment type="caution">
    <text evidence="1">The sequence shown here is derived from an EMBL/GenBank/DDBJ whole genome shotgun (WGS) entry which is preliminary data.</text>
</comment>
<keyword evidence="2" id="KW-1185">Reference proteome</keyword>
<organism evidence="1 2">
    <name type="scientific">Popillia japonica</name>
    <name type="common">Japanese beetle</name>
    <dbReference type="NCBI Taxonomy" id="7064"/>
    <lineage>
        <taxon>Eukaryota</taxon>
        <taxon>Metazoa</taxon>
        <taxon>Ecdysozoa</taxon>
        <taxon>Arthropoda</taxon>
        <taxon>Hexapoda</taxon>
        <taxon>Insecta</taxon>
        <taxon>Pterygota</taxon>
        <taxon>Neoptera</taxon>
        <taxon>Endopterygota</taxon>
        <taxon>Coleoptera</taxon>
        <taxon>Polyphaga</taxon>
        <taxon>Scarabaeiformia</taxon>
        <taxon>Scarabaeidae</taxon>
        <taxon>Rutelinae</taxon>
        <taxon>Popillia</taxon>
    </lineage>
</organism>
<feature type="non-terminal residue" evidence="1">
    <location>
        <position position="1"/>
    </location>
</feature>